<dbReference type="AlphaFoldDB" id="A0A4Y3TK81"/>
<proteinExistence type="predicted"/>
<protein>
    <submittedName>
        <fullName evidence="1">Uncharacterized protein</fullName>
    </submittedName>
</protein>
<comment type="caution">
    <text evidence="1">The sequence shown here is derived from an EMBL/GenBank/DDBJ whole genome shotgun (WGS) entry which is preliminary data.</text>
</comment>
<evidence type="ECO:0000313" key="2">
    <source>
        <dbReference type="Proteomes" id="UP000317617"/>
    </source>
</evidence>
<gene>
    <name evidence="1" type="ORF">AOR01nite_06310</name>
</gene>
<evidence type="ECO:0000313" key="1">
    <source>
        <dbReference type="EMBL" id="GEB82154.1"/>
    </source>
</evidence>
<accession>A0A4Y3TK81</accession>
<keyword evidence="2" id="KW-1185">Reference proteome</keyword>
<dbReference type="Proteomes" id="UP000317617">
    <property type="component" value="Unassembled WGS sequence"/>
</dbReference>
<name>A0A4Y3TK81_9PROT</name>
<dbReference type="EMBL" id="BJMU01000002">
    <property type="protein sequence ID" value="GEB82154.1"/>
    <property type="molecule type" value="Genomic_DNA"/>
</dbReference>
<organism evidence="1 2">
    <name type="scientific">Acetobacter orleanensis</name>
    <dbReference type="NCBI Taxonomy" id="104099"/>
    <lineage>
        <taxon>Bacteria</taxon>
        <taxon>Pseudomonadati</taxon>
        <taxon>Pseudomonadota</taxon>
        <taxon>Alphaproteobacteria</taxon>
        <taxon>Acetobacterales</taxon>
        <taxon>Acetobacteraceae</taxon>
        <taxon>Acetobacter</taxon>
    </lineage>
</organism>
<sequence length="49" mass="5701">MDDVTEQMFVEVLVTDLTIETFEESVLLAVFLTGYCLCPHEDRASQYWL</sequence>
<reference evidence="1 2" key="1">
    <citation type="submission" date="2019-06" db="EMBL/GenBank/DDBJ databases">
        <title>Whole genome shotgun sequence of Acetobacter orleanensis NBRC 13752.</title>
        <authorList>
            <person name="Hosoyama A."/>
            <person name="Uohara A."/>
            <person name="Ohji S."/>
            <person name="Ichikawa N."/>
        </authorList>
    </citation>
    <scope>NUCLEOTIDE SEQUENCE [LARGE SCALE GENOMIC DNA]</scope>
    <source>
        <strain evidence="1 2">NBRC 13752</strain>
    </source>
</reference>